<protein>
    <submittedName>
        <fullName evidence="2">Predicted protein</fullName>
    </submittedName>
</protein>
<name>E9D6L4_COCPS</name>
<evidence type="ECO:0000256" key="1">
    <source>
        <dbReference type="SAM" id="MobiDB-lite"/>
    </source>
</evidence>
<keyword evidence="3" id="KW-1185">Reference proteome</keyword>
<dbReference type="VEuPathDB" id="FungiDB:CPSG_05523"/>
<evidence type="ECO:0000313" key="2">
    <source>
        <dbReference type="EMBL" id="EFW17886.1"/>
    </source>
</evidence>
<sequence length="94" mass="10446">MELARRCHTLSIEPQKGRISTQLDHKGQNQSVVRHPVGRSQKTPSAVIVVSLRDFSQTSMAASRSSIALAAQGKKKKKKKRGLQVIQQLHPPLR</sequence>
<feature type="compositionally biased region" description="Basic residues" evidence="1">
    <location>
        <begin position="73"/>
        <end position="82"/>
    </location>
</feature>
<evidence type="ECO:0000313" key="3">
    <source>
        <dbReference type="Proteomes" id="UP000002497"/>
    </source>
</evidence>
<dbReference type="Proteomes" id="UP000002497">
    <property type="component" value="Unassembled WGS sequence"/>
</dbReference>
<organism evidence="3">
    <name type="scientific">Coccidioides posadasii (strain RMSCC 757 / Silveira)</name>
    <name type="common">Valley fever fungus</name>
    <dbReference type="NCBI Taxonomy" id="443226"/>
    <lineage>
        <taxon>Eukaryota</taxon>
        <taxon>Fungi</taxon>
        <taxon>Dikarya</taxon>
        <taxon>Ascomycota</taxon>
        <taxon>Pezizomycotina</taxon>
        <taxon>Eurotiomycetes</taxon>
        <taxon>Eurotiomycetidae</taxon>
        <taxon>Onygenales</taxon>
        <taxon>Onygenaceae</taxon>
        <taxon>Coccidioides</taxon>
    </lineage>
</organism>
<dbReference type="EMBL" id="GL636493">
    <property type="protein sequence ID" value="EFW17886.1"/>
    <property type="molecule type" value="Genomic_DNA"/>
</dbReference>
<reference evidence="3" key="2">
    <citation type="submission" date="2010-03" db="EMBL/GenBank/DDBJ databases">
        <title>The genome sequence of Coccidioides posadasii strain Silveira.</title>
        <authorList>
            <consortium name="The Broad Institute Genome Sequencing Center for Infectious Disease"/>
            <person name="Neafsey D."/>
            <person name="Orbach M."/>
            <person name="Henn M.R."/>
            <person name="Cole G.T."/>
            <person name="Galgiani J."/>
            <person name="Gardner M.J."/>
            <person name="Kirkland T.N."/>
            <person name="Taylor J.W."/>
            <person name="Young S.K."/>
            <person name="Zeng Q."/>
            <person name="Koehrsen M."/>
            <person name="Alvarado L."/>
            <person name="Berlin A."/>
            <person name="Borenstein D."/>
            <person name="Chapman S.B."/>
            <person name="Chen Z."/>
            <person name="Engels R."/>
            <person name="Freedman E."/>
            <person name="Gellesch M."/>
            <person name="Goldberg J."/>
            <person name="Griggs A."/>
            <person name="Gujja S."/>
            <person name="Heilman E."/>
            <person name="Heiman D."/>
            <person name="Howarth C."/>
            <person name="Jen D."/>
            <person name="Larson L."/>
            <person name="Mehta T."/>
            <person name="Neiman D."/>
            <person name="Park D."/>
            <person name="Pearson M."/>
            <person name="Richards J."/>
            <person name="Roberts A."/>
            <person name="Saif S."/>
            <person name="Shea T."/>
            <person name="Shenoy N."/>
            <person name="Sisk P."/>
            <person name="Stolte C."/>
            <person name="Sykes S."/>
            <person name="Walk T."/>
            <person name="White J."/>
            <person name="Yandava C."/>
            <person name="Haas B."/>
            <person name="Nusbaum C."/>
            <person name="Birren B."/>
        </authorList>
    </citation>
    <scope>NUCLEOTIDE SEQUENCE [LARGE SCALE GENOMIC DNA]</scope>
    <source>
        <strain evidence="3">RMSCC 757 / Silveira</strain>
    </source>
</reference>
<feature type="region of interest" description="Disordered" evidence="1">
    <location>
        <begin position="70"/>
        <end position="94"/>
    </location>
</feature>
<dbReference type="AlphaFoldDB" id="E9D6L4"/>
<dbReference type="HOGENOM" id="CLU_2385994_0_0_1"/>
<proteinExistence type="predicted"/>
<gene>
    <name evidence="2" type="ORF">CPSG_05523</name>
</gene>
<reference evidence="3" key="1">
    <citation type="journal article" date="2010" name="Genome Res.">
        <title>Population genomic sequencing of Coccidioides fungi reveals recent hybridization and transposon control.</title>
        <authorList>
            <person name="Neafsey D.E."/>
            <person name="Barker B.M."/>
            <person name="Sharpton T.J."/>
            <person name="Stajich J.E."/>
            <person name="Park D.J."/>
            <person name="Whiston E."/>
            <person name="Hung C.-Y."/>
            <person name="McMahan C."/>
            <person name="White J."/>
            <person name="Sykes S."/>
            <person name="Heiman D."/>
            <person name="Young S."/>
            <person name="Zeng Q."/>
            <person name="Abouelleil A."/>
            <person name="Aftuck L."/>
            <person name="Bessette D."/>
            <person name="Brown A."/>
            <person name="FitzGerald M."/>
            <person name="Lui A."/>
            <person name="Macdonald J.P."/>
            <person name="Priest M."/>
            <person name="Orbach M.J."/>
            <person name="Galgiani J.N."/>
            <person name="Kirkland T.N."/>
            <person name="Cole G.T."/>
            <person name="Birren B.W."/>
            <person name="Henn M.R."/>
            <person name="Taylor J.W."/>
            <person name="Rounsley S.D."/>
        </authorList>
    </citation>
    <scope>NUCLEOTIDE SEQUENCE [LARGE SCALE GENOMIC DNA]</scope>
    <source>
        <strain evidence="3">RMSCC 757 / Silveira</strain>
    </source>
</reference>
<accession>E9D6L4</accession>